<accession>A0A7C4MNK0</accession>
<dbReference type="EMBL" id="DSUH01000204">
    <property type="protein sequence ID" value="HGU32921.1"/>
    <property type="molecule type" value="Genomic_DNA"/>
</dbReference>
<dbReference type="AlphaFoldDB" id="A0A7C4MNK0"/>
<gene>
    <name evidence="2" type="ORF">ENS29_08700</name>
</gene>
<sequence length="208" mass="23058">MILRHVLMSFLFLLLLGVESVLAAVGCDLNDPDRDVARLFPGSTGYRTSYASIDKKGGEPLLREVEKRLGEPFQGLFETIDVPYTIYEVLNGTQVIGYIHGVNQKGQYGGIQVFLCLDPDGIIRNFYFQKLTSKAAKELRSPEFGKQFIGLSLKDFEAYDVLSGKAPAGSPVSAIQNPVPEAETDFRASLRATKKNLILMDVFVLRPH</sequence>
<feature type="signal peptide" evidence="1">
    <location>
        <begin position="1"/>
        <end position="23"/>
    </location>
</feature>
<protein>
    <recommendedName>
        <fullName evidence="3">FMN-binding protein</fullName>
    </recommendedName>
</protein>
<proteinExistence type="predicted"/>
<comment type="caution">
    <text evidence="2">The sequence shown here is derived from an EMBL/GenBank/DDBJ whole genome shotgun (WGS) entry which is preliminary data.</text>
</comment>
<organism evidence="2">
    <name type="scientific">Desulfatirhabdium butyrativorans</name>
    <dbReference type="NCBI Taxonomy" id="340467"/>
    <lineage>
        <taxon>Bacteria</taxon>
        <taxon>Pseudomonadati</taxon>
        <taxon>Thermodesulfobacteriota</taxon>
        <taxon>Desulfobacteria</taxon>
        <taxon>Desulfobacterales</taxon>
        <taxon>Desulfatirhabdiaceae</taxon>
        <taxon>Desulfatirhabdium</taxon>
    </lineage>
</organism>
<evidence type="ECO:0008006" key="3">
    <source>
        <dbReference type="Google" id="ProtNLM"/>
    </source>
</evidence>
<evidence type="ECO:0000313" key="2">
    <source>
        <dbReference type="EMBL" id="HGU32921.1"/>
    </source>
</evidence>
<reference evidence="2" key="1">
    <citation type="journal article" date="2020" name="mSystems">
        <title>Genome- and Community-Level Interaction Insights into Carbon Utilization and Element Cycling Functions of Hydrothermarchaeota in Hydrothermal Sediment.</title>
        <authorList>
            <person name="Zhou Z."/>
            <person name="Liu Y."/>
            <person name="Xu W."/>
            <person name="Pan J."/>
            <person name="Luo Z.H."/>
            <person name="Li M."/>
        </authorList>
    </citation>
    <scope>NUCLEOTIDE SEQUENCE [LARGE SCALE GENOMIC DNA]</scope>
    <source>
        <strain evidence="2">SpSt-477</strain>
    </source>
</reference>
<keyword evidence="1" id="KW-0732">Signal</keyword>
<name>A0A7C4MNK0_9BACT</name>
<feature type="chain" id="PRO_5028152496" description="FMN-binding protein" evidence="1">
    <location>
        <begin position="24"/>
        <end position="208"/>
    </location>
</feature>
<evidence type="ECO:0000256" key="1">
    <source>
        <dbReference type="SAM" id="SignalP"/>
    </source>
</evidence>